<sequence>EILNNFEKITNNYYKNKIQKFNKYQKNKLNIYLEQKIKDQIFYKDYLKEIEECKDYKKLEKDGELNKKYEKLQKTFTSNMLKQIYNNLINRYLNIAKYKYNFVDNKTGLETRIKYEVDKTIFLPTLIDKGHLDIMIKKKIYNQNIKNNLQNHRQYLKTKLYETSIIFILESFSELVNDNLKTLTSKIIDILDKEL</sequence>
<accession>A0ABN7XAF2</accession>
<gene>
    <name evidence="1" type="ORF">GMARGA_LOCUS40125</name>
</gene>
<dbReference type="EMBL" id="CAJVQB010100256">
    <property type="protein sequence ID" value="CAG8850259.1"/>
    <property type="molecule type" value="Genomic_DNA"/>
</dbReference>
<name>A0ABN7XAF2_GIGMA</name>
<dbReference type="Proteomes" id="UP000789901">
    <property type="component" value="Unassembled WGS sequence"/>
</dbReference>
<organism evidence="1 2">
    <name type="scientific">Gigaspora margarita</name>
    <dbReference type="NCBI Taxonomy" id="4874"/>
    <lineage>
        <taxon>Eukaryota</taxon>
        <taxon>Fungi</taxon>
        <taxon>Fungi incertae sedis</taxon>
        <taxon>Mucoromycota</taxon>
        <taxon>Glomeromycotina</taxon>
        <taxon>Glomeromycetes</taxon>
        <taxon>Diversisporales</taxon>
        <taxon>Gigasporaceae</taxon>
        <taxon>Gigaspora</taxon>
    </lineage>
</organism>
<evidence type="ECO:0000313" key="1">
    <source>
        <dbReference type="EMBL" id="CAG8850259.1"/>
    </source>
</evidence>
<feature type="non-terminal residue" evidence="1">
    <location>
        <position position="195"/>
    </location>
</feature>
<feature type="non-terminal residue" evidence="1">
    <location>
        <position position="1"/>
    </location>
</feature>
<keyword evidence="2" id="KW-1185">Reference proteome</keyword>
<protein>
    <submittedName>
        <fullName evidence="1">34763_t:CDS:1</fullName>
    </submittedName>
</protein>
<proteinExistence type="predicted"/>
<evidence type="ECO:0000313" key="2">
    <source>
        <dbReference type="Proteomes" id="UP000789901"/>
    </source>
</evidence>
<comment type="caution">
    <text evidence="1">The sequence shown here is derived from an EMBL/GenBank/DDBJ whole genome shotgun (WGS) entry which is preliminary data.</text>
</comment>
<reference evidence="1 2" key="1">
    <citation type="submission" date="2021-06" db="EMBL/GenBank/DDBJ databases">
        <authorList>
            <person name="Kallberg Y."/>
            <person name="Tangrot J."/>
            <person name="Rosling A."/>
        </authorList>
    </citation>
    <scope>NUCLEOTIDE SEQUENCE [LARGE SCALE GENOMIC DNA]</scope>
    <source>
        <strain evidence="1 2">120-4 pot B 10/14</strain>
    </source>
</reference>